<dbReference type="RefSeq" id="WP_246453907.1">
    <property type="nucleotide sequence ID" value="NZ_JACIBV010000003.1"/>
</dbReference>
<keyword evidence="2" id="KW-1185">Reference proteome</keyword>
<sequence>MSADRPTRDPVDITVDACTRFAAHLMLLSRQFGEHGLDDGERERLAAALAISGRALTTAAAAAAAAGGGLPNTTPPT</sequence>
<accession>A0A7W5VI33</accession>
<evidence type="ECO:0000313" key="1">
    <source>
        <dbReference type="EMBL" id="MBB3734000.1"/>
    </source>
</evidence>
<name>A0A7W5VI33_9ACTN</name>
<evidence type="ECO:0000313" key="2">
    <source>
        <dbReference type="Proteomes" id="UP000579945"/>
    </source>
</evidence>
<proteinExistence type="predicted"/>
<organism evidence="1 2">
    <name type="scientific">Nonomuraea dietziae</name>
    <dbReference type="NCBI Taxonomy" id="65515"/>
    <lineage>
        <taxon>Bacteria</taxon>
        <taxon>Bacillati</taxon>
        <taxon>Actinomycetota</taxon>
        <taxon>Actinomycetes</taxon>
        <taxon>Streptosporangiales</taxon>
        <taxon>Streptosporangiaceae</taxon>
        <taxon>Nonomuraea</taxon>
    </lineage>
</organism>
<protein>
    <submittedName>
        <fullName evidence="1">Uncharacterized protein</fullName>
    </submittedName>
</protein>
<dbReference type="EMBL" id="JACIBV010000003">
    <property type="protein sequence ID" value="MBB3734000.1"/>
    <property type="molecule type" value="Genomic_DNA"/>
</dbReference>
<gene>
    <name evidence="1" type="ORF">FHR33_009953</name>
</gene>
<dbReference type="AlphaFoldDB" id="A0A7W5VI33"/>
<dbReference type="Proteomes" id="UP000579945">
    <property type="component" value="Unassembled WGS sequence"/>
</dbReference>
<dbReference type="GeneID" id="95396260"/>
<comment type="caution">
    <text evidence="1">The sequence shown here is derived from an EMBL/GenBank/DDBJ whole genome shotgun (WGS) entry which is preliminary data.</text>
</comment>
<reference evidence="1 2" key="1">
    <citation type="submission" date="2020-08" db="EMBL/GenBank/DDBJ databases">
        <title>Sequencing the genomes of 1000 actinobacteria strains.</title>
        <authorList>
            <person name="Klenk H.-P."/>
        </authorList>
    </citation>
    <scope>NUCLEOTIDE SEQUENCE [LARGE SCALE GENOMIC DNA]</scope>
    <source>
        <strain evidence="1 2">DSM 44320</strain>
    </source>
</reference>